<evidence type="ECO:0000313" key="2">
    <source>
        <dbReference type="EnsemblPlants" id="Pp3c1_32690V3.1"/>
    </source>
</evidence>
<protein>
    <submittedName>
        <fullName evidence="1 2">Uncharacterized protein</fullName>
    </submittedName>
</protein>
<reference evidence="2" key="3">
    <citation type="submission" date="2020-12" db="UniProtKB">
        <authorList>
            <consortium name="EnsemblPlants"/>
        </authorList>
    </citation>
    <scope>IDENTIFICATION</scope>
</reference>
<proteinExistence type="predicted"/>
<reference evidence="1 3" key="2">
    <citation type="journal article" date="2018" name="Plant J.">
        <title>The Physcomitrella patens chromosome-scale assembly reveals moss genome structure and evolution.</title>
        <authorList>
            <person name="Lang D."/>
            <person name="Ullrich K.K."/>
            <person name="Murat F."/>
            <person name="Fuchs J."/>
            <person name="Jenkins J."/>
            <person name="Haas F.B."/>
            <person name="Piednoel M."/>
            <person name="Gundlach H."/>
            <person name="Van Bel M."/>
            <person name="Meyberg R."/>
            <person name="Vives C."/>
            <person name="Morata J."/>
            <person name="Symeonidi A."/>
            <person name="Hiss M."/>
            <person name="Muchero W."/>
            <person name="Kamisugi Y."/>
            <person name="Saleh O."/>
            <person name="Blanc G."/>
            <person name="Decker E.L."/>
            <person name="van Gessel N."/>
            <person name="Grimwood J."/>
            <person name="Hayes R.D."/>
            <person name="Graham S.W."/>
            <person name="Gunter L.E."/>
            <person name="McDaniel S.F."/>
            <person name="Hoernstein S.N.W."/>
            <person name="Larsson A."/>
            <person name="Li F.W."/>
            <person name="Perroud P.F."/>
            <person name="Phillips J."/>
            <person name="Ranjan P."/>
            <person name="Rokshar D.S."/>
            <person name="Rothfels C.J."/>
            <person name="Schneider L."/>
            <person name="Shu S."/>
            <person name="Stevenson D.W."/>
            <person name="Thummler F."/>
            <person name="Tillich M."/>
            <person name="Villarreal Aguilar J.C."/>
            <person name="Widiez T."/>
            <person name="Wong G.K."/>
            <person name="Wymore A."/>
            <person name="Zhang Y."/>
            <person name="Zimmer A.D."/>
            <person name="Quatrano R.S."/>
            <person name="Mayer K.F.X."/>
            <person name="Goodstein D."/>
            <person name="Casacuberta J.M."/>
            <person name="Vandepoele K."/>
            <person name="Reski R."/>
            <person name="Cuming A.C."/>
            <person name="Tuskan G.A."/>
            <person name="Maumus F."/>
            <person name="Salse J."/>
            <person name="Schmutz J."/>
            <person name="Rensing S.A."/>
        </authorList>
    </citation>
    <scope>NUCLEOTIDE SEQUENCE [LARGE SCALE GENOMIC DNA]</scope>
    <source>
        <strain evidence="2 3">cv. Gransden 2004</strain>
    </source>
</reference>
<name>A0A2K1LAN2_PHYPA</name>
<keyword evidence="3" id="KW-1185">Reference proteome</keyword>
<sequence>MDLDMMSTRCLQYAKEYRQHQGHYRSIFLCKSGSELKDSSDLDFIHILAE</sequence>
<gene>
    <name evidence="1" type="ORF">PHYPA_001503</name>
</gene>
<accession>A0A2K1LAN2</accession>
<dbReference type="InParanoid" id="A0A2K1LAN2"/>
<dbReference type="EnsemblPlants" id="Pp3c1_32690V3.1">
    <property type="protein sequence ID" value="Pp3c1_32690V3.1"/>
    <property type="gene ID" value="Pp3c1_32690"/>
</dbReference>
<dbReference type="Proteomes" id="UP000006727">
    <property type="component" value="Chromosome 1"/>
</dbReference>
<evidence type="ECO:0000313" key="3">
    <source>
        <dbReference type="Proteomes" id="UP000006727"/>
    </source>
</evidence>
<dbReference type="Gramene" id="Pp3c1_32690V3.1">
    <property type="protein sequence ID" value="Pp3c1_32690V3.1"/>
    <property type="gene ID" value="Pp3c1_32690"/>
</dbReference>
<dbReference type="AlphaFoldDB" id="A0A2K1LAN2"/>
<dbReference type="EMBL" id="ABEU02000001">
    <property type="protein sequence ID" value="PNR63078.1"/>
    <property type="molecule type" value="Genomic_DNA"/>
</dbReference>
<reference evidence="1 3" key="1">
    <citation type="journal article" date="2008" name="Science">
        <title>The Physcomitrella genome reveals evolutionary insights into the conquest of land by plants.</title>
        <authorList>
            <person name="Rensing S."/>
            <person name="Lang D."/>
            <person name="Zimmer A."/>
            <person name="Terry A."/>
            <person name="Salamov A."/>
            <person name="Shapiro H."/>
            <person name="Nishiyama T."/>
            <person name="Perroud P.-F."/>
            <person name="Lindquist E."/>
            <person name="Kamisugi Y."/>
            <person name="Tanahashi T."/>
            <person name="Sakakibara K."/>
            <person name="Fujita T."/>
            <person name="Oishi K."/>
            <person name="Shin-I T."/>
            <person name="Kuroki Y."/>
            <person name="Toyoda A."/>
            <person name="Suzuki Y."/>
            <person name="Hashimoto A."/>
            <person name="Yamaguchi K."/>
            <person name="Sugano A."/>
            <person name="Kohara Y."/>
            <person name="Fujiyama A."/>
            <person name="Anterola A."/>
            <person name="Aoki S."/>
            <person name="Ashton N."/>
            <person name="Barbazuk W.B."/>
            <person name="Barker E."/>
            <person name="Bennetzen J."/>
            <person name="Bezanilla M."/>
            <person name="Blankenship R."/>
            <person name="Cho S.H."/>
            <person name="Dutcher S."/>
            <person name="Estelle M."/>
            <person name="Fawcett J.A."/>
            <person name="Gundlach H."/>
            <person name="Hanada K."/>
            <person name="Heyl A."/>
            <person name="Hicks K.A."/>
            <person name="Hugh J."/>
            <person name="Lohr M."/>
            <person name="Mayer K."/>
            <person name="Melkozernov A."/>
            <person name="Murata T."/>
            <person name="Nelson D."/>
            <person name="Pils B."/>
            <person name="Prigge M."/>
            <person name="Reiss B."/>
            <person name="Renner T."/>
            <person name="Rombauts S."/>
            <person name="Rushton P."/>
            <person name="Sanderfoot A."/>
            <person name="Schween G."/>
            <person name="Shiu S.-H."/>
            <person name="Stueber K."/>
            <person name="Theodoulou F.L."/>
            <person name="Tu H."/>
            <person name="Van de Peer Y."/>
            <person name="Verrier P.J."/>
            <person name="Waters E."/>
            <person name="Wood A."/>
            <person name="Yang L."/>
            <person name="Cove D."/>
            <person name="Cuming A."/>
            <person name="Hasebe M."/>
            <person name="Lucas S."/>
            <person name="Mishler D.B."/>
            <person name="Reski R."/>
            <person name="Grigoriev I."/>
            <person name="Quatrano R.S."/>
            <person name="Boore J.L."/>
        </authorList>
    </citation>
    <scope>NUCLEOTIDE SEQUENCE [LARGE SCALE GENOMIC DNA]</scope>
    <source>
        <strain evidence="2 3">cv. Gransden 2004</strain>
    </source>
</reference>
<organism evidence="1">
    <name type="scientific">Physcomitrium patens</name>
    <name type="common">Spreading-leaved earth moss</name>
    <name type="synonym">Physcomitrella patens</name>
    <dbReference type="NCBI Taxonomy" id="3218"/>
    <lineage>
        <taxon>Eukaryota</taxon>
        <taxon>Viridiplantae</taxon>
        <taxon>Streptophyta</taxon>
        <taxon>Embryophyta</taxon>
        <taxon>Bryophyta</taxon>
        <taxon>Bryophytina</taxon>
        <taxon>Bryopsida</taxon>
        <taxon>Funariidae</taxon>
        <taxon>Funariales</taxon>
        <taxon>Funariaceae</taxon>
        <taxon>Physcomitrium</taxon>
    </lineage>
</organism>
<evidence type="ECO:0000313" key="1">
    <source>
        <dbReference type="EMBL" id="PNR63078.1"/>
    </source>
</evidence>